<evidence type="ECO:0000256" key="4">
    <source>
        <dbReference type="SAM" id="MobiDB-lite"/>
    </source>
</evidence>
<dbReference type="GO" id="GO:0046677">
    <property type="term" value="P:response to antibiotic"/>
    <property type="evidence" value="ECO:0007669"/>
    <property type="project" value="InterPro"/>
</dbReference>
<dbReference type="PANTHER" id="PTHR11104">
    <property type="entry name" value="AMINOGLYCOSIDE N3-ACETYLTRANSFERASE"/>
    <property type="match status" value="1"/>
</dbReference>
<evidence type="ECO:0000256" key="1">
    <source>
        <dbReference type="ARBA" id="ARBA00006383"/>
    </source>
</evidence>
<feature type="region of interest" description="Disordered" evidence="4">
    <location>
        <begin position="284"/>
        <end position="303"/>
    </location>
</feature>
<sequence length="303" mass="32822">MDEEELLALSDGPVTRGRLVRELGALGVREGDTLMFHTQLSALGYVPGGSRTVVDALREAVGERGTLLVYSGWNDQPPWELAQWPQQWREAVLAEHPAYDPALSEGSHDNGRLPEALRLTPGALRTRHPDSFAALGARAAELTASQPWDDPYGTEGVLGRLVAAGGRVLLLGAPLDALTLLHHAEALAQAPGKRYLHYDVPVLDENGKRVWRGYEDVDTEEGGFDYTPFVPAEEWPFTVIARDALDHGTGLSGRVGAAPCHLFEAGELVAFGVEWIERRFGRAPAPVPASDDTSARTGAPWRA</sequence>
<organism evidence="5 6">
    <name type="scientific">Streptomyces cacaoi</name>
    <dbReference type="NCBI Taxonomy" id="1898"/>
    <lineage>
        <taxon>Bacteria</taxon>
        <taxon>Bacillati</taxon>
        <taxon>Actinomycetota</taxon>
        <taxon>Actinomycetes</taxon>
        <taxon>Kitasatosporales</taxon>
        <taxon>Streptomycetaceae</taxon>
        <taxon>Streptomyces</taxon>
    </lineage>
</organism>
<accession>A0A4Y3R1B4</accession>
<dbReference type="GO" id="GO:0008080">
    <property type="term" value="F:N-acetyltransferase activity"/>
    <property type="evidence" value="ECO:0007669"/>
    <property type="project" value="InterPro"/>
</dbReference>
<dbReference type="Proteomes" id="UP000319210">
    <property type="component" value="Unassembled WGS sequence"/>
</dbReference>
<dbReference type="InterPro" id="IPR003679">
    <property type="entry name" value="Amioglycoside_AcTrfase"/>
</dbReference>
<evidence type="ECO:0000256" key="2">
    <source>
        <dbReference type="ARBA" id="ARBA00022679"/>
    </source>
</evidence>
<dbReference type="OrthoDB" id="7330654at2"/>
<name>A0A4Y3R1B4_STRCI</name>
<reference evidence="5 6" key="1">
    <citation type="submission" date="2019-06" db="EMBL/GenBank/DDBJ databases">
        <title>Whole genome shotgun sequence of Streptomyces cacaoi subsp. cacaoi NBRC 12748.</title>
        <authorList>
            <person name="Hosoyama A."/>
            <person name="Uohara A."/>
            <person name="Ohji S."/>
            <person name="Ichikawa N."/>
        </authorList>
    </citation>
    <scope>NUCLEOTIDE SEQUENCE [LARGE SCALE GENOMIC DNA]</scope>
    <source>
        <strain evidence="5 6">NBRC 12748</strain>
    </source>
</reference>
<dbReference type="SUPFAM" id="SSF110710">
    <property type="entry name" value="TTHA0583/YokD-like"/>
    <property type="match status" value="1"/>
</dbReference>
<dbReference type="InterPro" id="IPR028345">
    <property type="entry name" value="Antibiotic_NAT-like"/>
</dbReference>
<keyword evidence="2 5" id="KW-0808">Transferase</keyword>
<keyword evidence="3" id="KW-0012">Acyltransferase</keyword>
<dbReference type="Pfam" id="PF02522">
    <property type="entry name" value="Antibiotic_NAT"/>
    <property type="match status" value="1"/>
</dbReference>
<dbReference type="AlphaFoldDB" id="A0A4Y3R1B4"/>
<evidence type="ECO:0000256" key="3">
    <source>
        <dbReference type="ARBA" id="ARBA00023315"/>
    </source>
</evidence>
<dbReference type="RefSeq" id="WP_078872784.1">
    <property type="nucleotide sequence ID" value="NZ_BJMM01000013.1"/>
</dbReference>
<dbReference type="EMBL" id="BJMM01000013">
    <property type="protein sequence ID" value="GEB50478.1"/>
    <property type="molecule type" value="Genomic_DNA"/>
</dbReference>
<keyword evidence="6" id="KW-1185">Reference proteome</keyword>
<gene>
    <name evidence="5" type="primary">aacC</name>
    <name evidence="5" type="ORF">SCA03_30290</name>
</gene>
<comment type="caution">
    <text evidence="5">The sequence shown here is derived from an EMBL/GenBank/DDBJ whole genome shotgun (WGS) entry which is preliminary data.</text>
</comment>
<evidence type="ECO:0000313" key="5">
    <source>
        <dbReference type="EMBL" id="GEB50478.1"/>
    </source>
</evidence>
<comment type="similarity">
    <text evidence="1">Belongs to the antibiotic N-acetyltransferase family.</text>
</comment>
<evidence type="ECO:0000313" key="6">
    <source>
        <dbReference type="Proteomes" id="UP000319210"/>
    </source>
</evidence>
<dbReference type="PANTHER" id="PTHR11104:SF0">
    <property type="entry name" value="SPBETA PROPHAGE-DERIVED AMINOGLYCOSIDE N(3')-ACETYLTRANSFERASE-LIKE PROTEIN YOKD"/>
    <property type="match status" value="1"/>
</dbReference>
<protein>
    <submittedName>
        <fullName evidence="5">AAC(3) family N-acetyltransferase</fullName>
    </submittedName>
</protein>
<proteinExistence type="inferred from homology"/>
<dbReference type="NCBIfam" id="NF033082">
    <property type="entry name" value="AAC_3"/>
    <property type="match status" value="1"/>
</dbReference>